<gene>
    <name evidence="1" type="ORF">B0H15DRAFT_806144</name>
</gene>
<dbReference type="AlphaFoldDB" id="A0AAD6XHL9"/>
<comment type="caution">
    <text evidence="1">The sequence shown here is derived from an EMBL/GenBank/DDBJ whole genome shotgun (WGS) entry which is preliminary data.</text>
</comment>
<organism evidence="1 2">
    <name type="scientific">Mycena belliarum</name>
    <dbReference type="NCBI Taxonomy" id="1033014"/>
    <lineage>
        <taxon>Eukaryota</taxon>
        <taxon>Fungi</taxon>
        <taxon>Dikarya</taxon>
        <taxon>Basidiomycota</taxon>
        <taxon>Agaricomycotina</taxon>
        <taxon>Agaricomycetes</taxon>
        <taxon>Agaricomycetidae</taxon>
        <taxon>Agaricales</taxon>
        <taxon>Marasmiineae</taxon>
        <taxon>Mycenaceae</taxon>
        <taxon>Mycena</taxon>
    </lineage>
</organism>
<reference evidence="1" key="1">
    <citation type="submission" date="2023-03" db="EMBL/GenBank/DDBJ databases">
        <title>Massive genome expansion in bonnet fungi (Mycena s.s.) driven by repeated elements and novel gene families across ecological guilds.</title>
        <authorList>
            <consortium name="Lawrence Berkeley National Laboratory"/>
            <person name="Harder C.B."/>
            <person name="Miyauchi S."/>
            <person name="Viragh M."/>
            <person name="Kuo A."/>
            <person name="Thoen E."/>
            <person name="Andreopoulos B."/>
            <person name="Lu D."/>
            <person name="Skrede I."/>
            <person name="Drula E."/>
            <person name="Henrissat B."/>
            <person name="Morin E."/>
            <person name="Kohler A."/>
            <person name="Barry K."/>
            <person name="LaButti K."/>
            <person name="Morin E."/>
            <person name="Salamov A."/>
            <person name="Lipzen A."/>
            <person name="Mereny Z."/>
            <person name="Hegedus B."/>
            <person name="Baldrian P."/>
            <person name="Stursova M."/>
            <person name="Weitz H."/>
            <person name="Taylor A."/>
            <person name="Grigoriev I.V."/>
            <person name="Nagy L.G."/>
            <person name="Martin F."/>
            <person name="Kauserud H."/>
        </authorList>
    </citation>
    <scope>NUCLEOTIDE SEQUENCE</scope>
    <source>
        <strain evidence="1">CBHHK173m</strain>
    </source>
</reference>
<accession>A0AAD6XHL9</accession>
<sequence length="105" mass="11515">MLNQFSSKAMLNQASTYVSRVDARAQWLHTPWTAPFQATKCLITLLVELGPSALAGFAHFRLVIPLQESERMIEPHTAEGCEGWVGFPAFHTAALRAFITVEAGG</sequence>
<evidence type="ECO:0000313" key="2">
    <source>
        <dbReference type="Proteomes" id="UP001222325"/>
    </source>
</evidence>
<name>A0AAD6XHL9_9AGAR</name>
<dbReference type="EMBL" id="JARJCN010000094">
    <property type="protein sequence ID" value="KAJ7075487.1"/>
    <property type="molecule type" value="Genomic_DNA"/>
</dbReference>
<dbReference type="Proteomes" id="UP001222325">
    <property type="component" value="Unassembled WGS sequence"/>
</dbReference>
<evidence type="ECO:0000313" key="1">
    <source>
        <dbReference type="EMBL" id="KAJ7075487.1"/>
    </source>
</evidence>
<protein>
    <submittedName>
        <fullName evidence="1">Uncharacterized protein</fullName>
    </submittedName>
</protein>
<proteinExistence type="predicted"/>
<keyword evidence="2" id="KW-1185">Reference proteome</keyword>